<keyword evidence="10" id="KW-1185">Reference proteome</keyword>
<keyword evidence="5" id="KW-0175">Coiled coil</keyword>
<dbReference type="RefSeq" id="WP_141632640.1">
    <property type="nucleotide sequence ID" value="NZ_VIGB01000003.1"/>
</dbReference>
<keyword evidence="4" id="KW-0788">Thiol protease</keyword>
<keyword evidence="2" id="KW-0645">Protease</keyword>
<dbReference type="OrthoDB" id="3865587at2"/>
<comment type="caution">
    <text evidence="9">The sequence shown here is derived from an EMBL/GenBank/DDBJ whole genome shotgun (WGS) entry which is preliminary data.</text>
</comment>
<dbReference type="GO" id="GO:0006508">
    <property type="term" value="P:proteolysis"/>
    <property type="evidence" value="ECO:0007669"/>
    <property type="project" value="UniProtKB-KW"/>
</dbReference>
<accession>A0A540VYS3</accession>
<dbReference type="InterPro" id="IPR038765">
    <property type="entry name" value="Papain-like_cys_pep_sf"/>
</dbReference>
<comment type="similarity">
    <text evidence="1">Belongs to the peptidase C40 family.</text>
</comment>
<evidence type="ECO:0000256" key="7">
    <source>
        <dbReference type="SAM" id="SignalP"/>
    </source>
</evidence>
<name>A0A540VYS3_9ACTN</name>
<dbReference type="InterPro" id="IPR000064">
    <property type="entry name" value="NLP_P60_dom"/>
</dbReference>
<feature type="signal peptide" evidence="7">
    <location>
        <begin position="1"/>
        <end position="35"/>
    </location>
</feature>
<feature type="coiled-coil region" evidence="5">
    <location>
        <begin position="139"/>
        <end position="166"/>
    </location>
</feature>
<evidence type="ECO:0000256" key="2">
    <source>
        <dbReference type="ARBA" id="ARBA00022670"/>
    </source>
</evidence>
<dbReference type="AlphaFoldDB" id="A0A540VYS3"/>
<gene>
    <name evidence="9" type="ORF">E6W39_06100</name>
</gene>
<evidence type="ECO:0000256" key="3">
    <source>
        <dbReference type="ARBA" id="ARBA00022801"/>
    </source>
</evidence>
<evidence type="ECO:0000259" key="8">
    <source>
        <dbReference type="PROSITE" id="PS51935"/>
    </source>
</evidence>
<evidence type="ECO:0000256" key="6">
    <source>
        <dbReference type="SAM" id="MobiDB-lite"/>
    </source>
</evidence>
<dbReference type="Gene3D" id="1.10.287.1490">
    <property type="match status" value="1"/>
</dbReference>
<feature type="chain" id="PRO_5022026938" description="NlpC/P60 domain-containing protein" evidence="7">
    <location>
        <begin position="36"/>
        <end position="349"/>
    </location>
</feature>
<protein>
    <recommendedName>
        <fullName evidence="8">NlpC/P60 domain-containing protein</fullName>
    </recommendedName>
</protein>
<dbReference type="PROSITE" id="PS51935">
    <property type="entry name" value="NLPC_P60"/>
    <property type="match status" value="1"/>
</dbReference>
<dbReference type="InterPro" id="IPR051794">
    <property type="entry name" value="PG_Endopeptidase_C40"/>
</dbReference>
<sequence>MASHRRPKQPSQARVLVLTAAAAATVALSAQSAWADPKPSVDDVKTQIDGLNAQAEHATEQYDGAKEKADALRQQASQLQDQVARTQAQVTQLEEGLGAVAGQQYMQDGLDPSVELMFSSNPDGYLDQATTQRQANISEAEALKALQQAERTLDQQKQDAASTLAQLDTNTTALNNAKAQVQAKLQQSQTLLDSLTASQRAALQAAQDQADGGAASRSSNRADLGNPPPASGQAGVAVQQALTRIGDAYVWGHNGPTTFDCSGLMQWAYAQAGVSLPRTSQEQATVGSAVPSLAQAQPGDLVIYNAEDGPEGHVGMYIGNGMVVHAPHSGADVRTMPADAMPIATIRRV</sequence>
<dbReference type="GO" id="GO:0008234">
    <property type="term" value="F:cysteine-type peptidase activity"/>
    <property type="evidence" value="ECO:0007669"/>
    <property type="project" value="UniProtKB-KW"/>
</dbReference>
<dbReference type="EMBL" id="VIGB01000003">
    <property type="protein sequence ID" value="TQF01918.1"/>
    <property type="molecule type" value="Genomic_DNA"/>
</dbReference>
<dbReference type="Gene3D" id="3.90.1720.10">
    <property type="entry name" value="endopeptidase domain like (from Nostoc punctiforme)"/>
    <property type="match status" value="1"/>
</dbReference>
<dbReference type="PANTHER" id="PTHR47359">
    <property type="entry name" value="PEPTIDOGLYCAN DL-ENDOPEPTIDASE CWLO"/>
    <property type="match status" value="1"/>
</dbReference>
<dbReference type="Proteomes" id="UP000319103">
    <property type="component" value="Unassembled WGS sequence"/>
</dbReference>
<dbReference type="PANTHER" id="PTHR47359:SF3">
    <property type="entry name" value="NLP_P60 DOMAIN-CONTAINING PROTEIN-RELATED"/>
    <property type="match status" value="1"/>
</dbReference>
<evidence type="ECO:0000313" key="10">
    <source>
        <dbReference type="Proteomes" id="UP000319103"/>
    </source>
</evidence>
<evidence type="ECO:0000313" key="9">
    <source>
        <dbReference type="EMBL" id="TQF01918.1"/>
    </source>
</evidence>
<evidence type="ECO:0000256" key="4">
    <source>
        <dbReference type="ARBA" id="ARBA00022807"/>
    </source>
</evidence>
<feature type="coiled-coil region" evidence="5">
    <location>
        <begin position="41"/>
        <end position="96"/>
    </location>
</feature>
<dbReference type="Pfam" id="PF00877">
    <property type="entry name" value="NLPC_P60"/>
    <property type="match status" value="1"/>
</dbReference>
<dbReference type="SUPFAM" id="SSF54001">
    <property type="entry name" value="Cysteine proteinases"/>
    <property type="match status" value="1"/>
</dbReference>
<organism evidence="9 10">
    <name type="scientific">Kitasatospora acidiphila</name>
    <dbReference type="NCBI Taxonomy" id="2567942"/>
    <lineage>
        <taxon>Bacteria</taxon>
        <taxon>Bacillati</taxon>
        <taxon>Actinomycetota</taxon>
        <taxon>Actinomycetes</taxon>
        <taxon>Kitasatosporales</taxon>
        <taxon>Streptomycetaceae</taxon>
        <taxon>Kitasatospora</taxon>
    </lineage>
</organism>
<proteinExistence type="inferred from homology"/>
<feature type="compositionally biased region" description="Low complexity" evidence="6">
    <location>
        <begin position="203"/>
        <end position="217"/>
    </location>
</feature>
<evidence type="ECO:0000256" key="5">
    <source>
        <dbReference type="SAM" id="Coils"/>
    </source>
</evidence>
<keyword evidence="7" id="KW-0732">Signal</keyword>
<feature type="region of interest" description="Disordered" evidence="6">
    <location>
        <begin position="203"/>
        <end position="235"/>
    </location>
</feature>
<evidence type="ECO:0000256" key="1">
    <source>
        <dbReference type="ARBA" id="ARBA00007074"/>
    </source>
</evidence>
<reference evidence="9 10" key="1">
    <citation type="submission" date="2019-06" db="EMBL/GenBank/DDBJ databases">
        <title>Description of Kitasatospora acidophila sp. nov. isolated from pine grove soil, and reclassification of Streptomyces novaecaesareae to Kitasatospora novaeceasareae comb. nov.</title>
        <authorList>
            <person name="Kim M.J."/>
        </authorList>
    </citation>
    <scope>NUCLEOTIDE SEQUENCE [LARGE SCALE GENOMIC DNA]</scope>
    <source>
        <strain evidence="9 10">MMS16-CNU292</strain>
    </source>
</reference>
<feature type="domain" description="NlpC/P60" evidence="8">
    <location>
        <begin position="231"/>
        <end position="349"/>
    </location>
</feature>
<keyword evidence="3" id="KW-0378">Hydrolase</keyword>